<evidence type="ECO:0000256" key="2">
    <source>
        <dbReference type="ARBA" id="ARBA00022618"/>
    </source>
</evidence>
<evidence type="ECO:0000256" key="1">
    <source>
        <dbReference type="ARBA" id="ARBA00022490"/>
    </source>
</evidence>
<keyword evidence="3" id="KW-0159">Chromosome partition</keyword>
<dbReference type="PANTHER" id="PTHR34298:SF2">
    <property type="entry name" value="SEGREGATION AND CONDENSATION PROTEIN B"/>
    <property type="match status" value="1"/>
</dbReference>
<dbReference type="Gene3D" id="1.10.10.10">
    <property type="entry name" value="Winged helix-like DNA-binding domain superfamily/Winged helix DNA-binding domain"/>
    <property type="match status" value="2"/>
</dbReference>
<dbReference type="GO" id="GO:0051304">
    <property type="term" value="P:chromosome separation"/>
    <property type="evidence" value="ECO:0007669"/>
    <property type="project" value="InterPro"/>
</dbReference>
<protein>
    <recommendedName>
        <fullName evidence="6">Segregation and condensation protein B</fullName>
    </recommendedName>
</protein>
<dbReference type="PANTHER" id="PTHR34298">
    <property type="entry name" value="SEGREGATION AND CONDENSATION PROTEIN B"/>
    <property type="match status" value="1"/>
</dbReference>
<dbReference type="Pfam" id="PF04079">
    <property type="entry name" value="SMC_ScpB"/>
    <property type="match status" value="1"/>
</dbReference>
<comment type="caution">
    <text evidence="5">The sequence shown here is derived from an EMBL/GenBank/DDBJ whole genome shotgun (WGS) entry which is preliminary data.</text>
</comment>
<keyword evidence="1" id="KW-0963">Cytoplasm</keyword>
<name>A0A0F9N3D8_9ZZZZ</name>
<proteinExistence type="predicted"/>
<evidence type="ECO:0000256" key="4">
    <source>
        <dbReference type="ARBA" id="ARBA00023306"/>
    </source>
</evidence>
<dbReference type="InterPro" id="IPR036390">
    <property type="entry name" value="WH_DNA-bd_sf"/>
</dbReference>
<evidence type="ECO:0008006" key="6">
    <source>
        <dbReference type="Google" id="ProtNLM"/>
    </source>
</evidence>
<dbReference type="EMBL" id="LAZR01004028">
    <property type="protein sequence ID" value="KKN12494.1"/>
    <property type="molecule type" value="Genomic_DNA"/>
</dbReference>
<reference evidence="5" key="1">
    <citation type="journal article" date="2015" name="Nature">
        <title>Complex archaea that bridge the gap between prokaryotes and eukaryotes.</title>
        <authorList>
            <person name="Spang A."/>
            <person name="Saw J.H."/>
            <person name="Jorgensen S.L."/>
            <person name="Zaremba-Niedzwiedzka K."/>
            <person name="Martijn J."/>
            <person name="Lind A.E."/>
            <person name="van Eijk R."/>
            <person name="Schleper C."/>
            <person name="Guy L."/>
            <person name="Ettema T.J."/>
        </authorList>
    </citation>
    <scope>NUCLEOTIDE SEQUENCE</scope>
</reference>
<dbReference type="PIRSF" id="PIRSF019345">
    <property type="entry name" value="ScpB"/>
    <property type="match status" value="1"/>
</dbReference>
<dbReference type="InterPro" id="IPR036388">
    <property type="entry name" value="WH-like_DNA-bd_sf"/>
</dbReference>
<organism evidence="5">
    <name type="scientific">marine sediment metagenome</name>
    <dbReference type="NCBI Taxonomy" id="412755"/>
    <lineage>
        <taxon>unclassified sequences</taxon>
        <taxon>metagenomes</taxon>
        <taxon>ecological metagenomes</taxon>
    </lineage>
</organism>
<evidence type="ECO:0000256" key="3">
    <source>
        <dbReference type="ARBA" id="ARBA00022829"/>
    </source>
</evidence>
<keyword evidence="4" id="KW-0131">Cell cycle</keyword>
<dbReference type="InterPro" id="IPR005234">
    <property type="entry name" value="ScpB_csome_segregation"/>
</dbReference>
<dbReference type="AlphaFoldDB" id="A0A0F9N3D8"/>
<evidence type="ECO:0000313" key="5">
    <source>
        <dbReference type="EMBL" id="KKN12494.1"/>
    </source>
</evidence>
<accession>A0A0F9N3D8</accession>
<dbReference type="NCBIfam" id="TIGR00281">
    <property type="entry name" value="SMC-Scp complex subunit ScpB"/>
    <property type="match status" value="1"/>
</dbReference>
<dbReference type="SUPFAM" id="SSF46785">
    <property type="entry name" value="Winged helix' DNA-binding domain"/>
    <property type="match status" value="2"/>
</dbReference>
<dbReference type="GO" id="GO:0051301">
    <property type="term" value="P:cell division"/>
    <property type="evidence" value="ECO:0007669"/>
    <property type="project" value="UniProtKB-KW"/>
</dbReference>
<keyword evidence="2" id="KW-0132">Cell division</keyword>
<gene>
    <name evidence="5" type="ORF">LCGC14_1015870</name>
</gene>
<sequence length="213" mass="24197">MNEEQLSKIQAIAEAALLAAGRPLSLDQLRDLFVEGERPARQVMEHVMMLLGGACEGRGFELRKVASGYRLQIREEFAPWVSRLFEEKPQRYSRALLETLALIAYRQPITRGEIEDVRGVAVSSNIIRTLLEREWVRVVGHRDVPGRPAMYATTRQFLDYFNLSGLDQMPPLSEIRDLDEIGREIEKNIQAEIEFDSAPAKPVEDNPPGDTIH</sequence>